<dbReference type="SUPFAM" id="SSF53474">
    <property type="entry name" value="alpha/beta-Hydrolases"/>
    <property type="match status" value="1"/>
</dbReference>
<dbReference type="PRINTS" id="PR00111">
    <property type="entry name" value="ABHYDROLASE"/>
</dbReference>
<accession>A0A1M7KA13</accession>
<keyword evidence="1" id="KW-0378">Hydrolase</keyword>
<evidence type="ECO:0000256" key="1">
    <source>
        <dbReference type="ARBA" id="ARBA00022801"/>
    </source>
</evidence>
<dbReference type="RefSeq" id="WP_074814433.1">
    <property type="nucleotide sequence ID" value="NZ_FNTI01000001.1"/>
</dbReference>
<dbReference type="AlphaFoldDB" id="A0A1M7KA13"/>
<dbReference type="EMBL" id="FNTI01000001">
    <property type="protein sequence ID" value="SEB90598.1"/>
    <property type="molecule type" value="Genomic_DNA"/>
</dbReference>
<evidence type="ECO:0000259" key="2">
    <source>
        <dbReference type="Pfam" id="PF00561"/>
    </source>
</evidence>
<evidence type="ECO:0000313" key="4">
    <source>
        <dbReference type="Proteomes" id="UP000183208"/>
    </source>
</evidence>
<dbReference type="InterPro" id="IPR029058">
    <property type="entry name" value="AB_hydrolase_fold"/>
</dbReference>
<dbReference type="OrthoDB" id="9812774at2"/>
<reference evidence="3 4" key="1">
    <citation type="submission" date="2016-10" db="EMBL/GenBank/DDBJ databases">
        <authorList>
            <person name="de Groot N.N."/>
        </authorList>
    </citation>
    <scope>NUCLEOTIDE SEQUENCE [LARGE SCALE GENOMIC DNA]</scope>
    <source>
        <strain evidence="3 4">GAS522</strain>
    </source>
</reference>
<sequence length="322" mass="35132">MPIDLQMIDTGAARLRVAVAGEGPLIVLIHGFPESWYSWRHQIPVLAEAGFRVAAPDVRGYGGSDKPHAIEAYAIKELCGDIAGLIAALGAQQAVVVGHDWGAPIAYATALLHPARVRAVAGLSAPYAGRGPAPSIELFRKIYQDRFFYQLYFQEPGVAEAELETSIRASLRKFYYGSSGEARKANDRVANPTGPGLLDRLVDPAQFPSWLTDADLDYYASQFRDSGFRGPLNRYRNSERDFSDMAGFDGRQITQPAAFLAGSLEPILGMIPGVDMVERMRAQCADLRQVKIMEGAGHWLQQERPAEVNAALLEFLGTLPGV</sequence>
<dbReference type="Proteomes" id="UP000183208">
    <property type="component" value="Unassembled WGS sequence"/>
</dbReference>
<evidence type="ECO:0000313" key="3">
    <source>
        <dbReference type="EMBL" id="SEB90598.1"/>
    </source>
</evidence>
<dbReference type="Pfam" id="PF00561">
    <property type="entry name" value="Abhydrolase_1"/>
    <property type="match status" value="1"/>
</dbReference>
<dbReference type="GO" id="GO:0016787">
    <property type="term" value="F:hydrolase activity"/>
    <property type="evidence" value="ECO:0007669"/>
    <property type="project" value="UniProtKB-KW"/>
</dbReference>
<feature type="domain" description="AB hydrolase-1" evidence="2">
    <location>
        <begin position="24"/>
        <end position="304"/>
    </location>
</feature>
<dbReference type="InterPro" id="IPR000073">
    <property type="entry name" value="AB_hydrolase_1"/>
</dbReference>
<gene>
    <name evidence="3" type="ORF">SAMN05444171_0197</name>
</gene>
<protein>
    <submittedName>
        <fullName evidence="3">Pimeloyl-ACP methyl ester carboxylesterase</fullName>
    </submittedName>
</protein>
<organism evidence="3 4">
    <name type="scientific">Bradyrhizobium lablabi</name>
    <dbReference type="NCBI Taxonomy" id="722472"/>
    <lineage>
        <taxon>Bacteria</taxon>
        <taxon>Pseudomonadati</taxon>
        <taxon>Pseudomonadota</taxon>
        <taxon>Alphaproteobacteria</taxon>
        <taxon>Hyphomicrobiales</taxon>
        <taxon>Nitrobacteraceae</taxon>
        <taxon>Bradyrhizobium</taxon>
    </lineage>
</organism>
<dbReference type="InterPro" id="IPR000639">
    <property type="entry name" value="Epox_hydrolase-like"/>
</dbReference>
<dbReference type="PANTHER" id="PTHR43329">
    <property type="entry name" value="EPOXIDE HYDROLASE"/>
    <property type="match status" value="1"/>
</dbReference>
<proteinExistence type="predicted"/>
<dbReference type="PRINTS" id="PR00412">
    <property type="entry name" value="EPOXHYDRLASE"/>
</dbReference>
<dbReference type="Gene3D" id="3.40.50.1820">
    <property type="entry name" value="alpha/beta hydrolase"/>
    <property type="match status" value="1"/>
</dbReference>
<name>A0A1M7KA13_9BRAD</name>